<protein>
    <submittedName>
        <fullName evidence="3">Uncharacterized protein</fullName>
    </submittedName>
</protein>
<dbReference type="AlphaFoldDB" id="A0A9X3DW94"/>
<evidence type="ECO:0000256" key="1">
    <source>
        <dbReference type="SAM" id="Coils"/>
    </source>
</evidence>
<dbReference type="Proteomes" id="UP001146019">
    <property type="component" value="Unassembled WGS sequence"/>
</dbReference>
<sequence>MNGISTFLQLNSALITGLLGMLGALGGVIITNYYNSKNSDKKINFDLLDKDRERKFNLRKEIYLEAVDSIVDFEAMLGGIATASSLDEFNQFHRIQTKKLKKLELISDMDISIKVADLSAHFRYLINYILTEKEALLEKERELNELVERIKVIGQKVEWFEEGGAKSYNAKAAAEAKLEYLNNNRLGQVLSAEMTEKVKQLFHEQQKLAMYLLDYFDNISGLIGTIYKGFRADFGLDLFDSNRHDLSDQINLKHKINKNFQEAMGDAKNKISSL</sequence>
<keyword evidence="4" id="KW-1185">Reference proteome</keyword>
<name>A0A9X3DW94_9GAMM</name>
<evidence type="ECO:0000313" key="4">
    <source>
        <dbReference type="Proteomes" id="UP001146019"/>
    </source>
</evidence>
<feature type="transmembrane region" description="Helical" evidence="2">
    <location>
        <begin position="12"/>
        <end position="34"/>
    </location>
</feature>
<keyword evidence="2" id="KW-0472">Membrane</keyword>
<gene>
    <name evidence="3" type="ORF">OSH00_00510</name>
</gene>
<dbReference type="RefSeq" id="WP_266128786.1">
    <property type="nucleotide sequence ID" value="NZ_JAPKMY010000001.1"/>
</dbReference>
<evidence type="ECO:0000256" key="2">
    <source>
        <dbReference type="SAM" id="Phobius"/>
    </source>
</evidence>
<keyword evidence="2" id="KW-1133">Transmembrane helix</keyword>
<keyword evidence="1" id="KW-0175">Coiled coil</keyword>
<feature type="coiled-coil region" evidence="1">
    <location>
        <begin position="129"/>
        <end position="156"/>
    </location>
</feature>
<reference evidence="3" key="1">
    <citation type="submission" date="2022-11" db="EMBL/GenBank/DDBJ databases">
        <title>Biodiversity and phylogenetic relationships of bacteria.</title>
        <authorList>
            <person name="Machado R.A.R."/>
            <person name="Bhat A."/>
            <person name="Loulou A."/>
            <person name="Kallel S."/>
        </authorList>
    </citation>
    <scope>NUCLEOTIDE SEQUENCE</scope>
    <source>
        <strain evidence="3">A-IN1</strain>
    </source>
</reference>
<evidence type="ECO:0000313" key="3">
    <source>
        <dbReference type="EMBL" id="MCX5466229.1"/>
    </source>
</evidence>
<keyword evidence="2" id="KW-0812">Transmembrane</keyword>
<organism evidence="3 4">
    <name type="scientific">Acinetobacter nematophilus</name>
    <dbReference type="NCBI Taxonomy" id="2994642"/>
    <lineage>
        <taxon>Bacteria</taxon>
        <taxon>Pseudomonadati</taxon>
        <taxon>Pseudomonadota</taxon>
        <taxon>Gammaproteobacteria</taxon>
        <taxon>Moraxellales</taxon>
        <taxon>Moraxellaceae</taxon>
        <taxon>Acinetobacter</taxon>
    </lineage>
</organism>
<dbReference type="EMBL" id="JAPKMY010000001">
    <property type="protein sequence ID" value="MCX5466229.1"/>
    <property type="molecule type" value="Genomic_DNA"/>
</dbReference>
<proteinExistence type="predicted"/>
<accession>A0A9X3DW94</accession>
<comment type="caution">
    <text evidence="3">The sequence shown here is derived from an EMBL/GenBank/DDBJ whole genome shotgun (WGS) entry which is preliminary data.</text>
</comment>